<keyword evidence="4" id="KW-1185">Reference proteome</keyword>
<dbReference type="EMBL" id="LTAO01000004">
    <property type="protein sequence ID" value="KYG33883.1"/>
    <property type="molecule type" value="Genomic_DNA"/>
</dbReference>
<evidence type="ECO:0000313" key="4">
    <source>
        <dbReference type="Proteomes" id="UP000075806"/>
    </source>
</evidence>
<dbReference type="OrthoDB" id="2943262at2"/>
<protein>
    <recommendedName>
        <fullName evidence="5">Protein xhlA</fullName>
    </recommendedName>
</protein>
<name>A0A161Q9A8_9BACI</name>
<comment type="caution">
    <text evidence="3">The sequence shown here is derived from an EMBL/GenBank/DDBJ whole genome shotgun (WGS) entry which is preliminary data.</text>
</comment>
<dbReference type="AlphaFoldDB" id="A0A161Q9A8"/>
<evidence type="ECO:0000313" key="3">
    <source>
        <dbReference type="EMBL" id="KYG33883.1"/>
    </source>
</evidence>
<proteinExistence type="predicted"/>
<gene>
    <name evidence="3" type="ORF">AZF04_15325</name>
</gene>
<keyword evidence="2" id="KW-0472">Membrane</keyword>
<dbReference type="InterPro" id="IPR019715">
    <property type="entry name" value="Haemolysin_XhlA"/>
</dbReference>
<sequence>MLQEVSGMAQTQKELLKLENNFKVIEKDVRDLQREIIRHDEQISVINKMLDSIADDTKWIKRTISTAIIGAICTGVLGGAIALFYANL</sequence>
<keyword evidence="2" id="KW-0812">Transmembrane</keyword>
<evidence type="ECO:0008006" key="5">
    <source>
        <dbReference type="Google" id="ProtNLM"/>
    </source>
</evidence>
<evidence type="ECO:0000256" key="2">
    <source>
        <dbReference type="SAM" id="Phobius"/>
    </source>
</evidence>
<dbReference type="STRING" id="519424.AZF04_15325"/>
<reference evidence="3" key="1">
    <citation type="submission" date="2016-02" db="EMBL/GenBank/DDBJ databases">
        <title>Genome sequence of Bacillus trypoxylicola KCTC 13244(T).</title>
        <authorList>
            <person name="Jeong H."/>
            <person name="Park S.-H."/>
            <person name="Choi S.-K."/>
        </authorList>
    </citation>
    <scope>NUCLEOTIDE SEQUENCE [LARGE SCALE GENOMIC DNA]</scope>
    <source>
        <strain evidence="3">KCTC 13244</strain>
    </source>
</reference>
<feature type="transmembrane region" description="Helical" evidence="2">
    <location>
        <begin position="67"/>
        <end position="86"/>
    </location>
</feature>
<keyword evidence="1" id="KW-0175">Coiled coil</keyword>
<dbReference type="Proteomes" id="UP000075806">
    <property type="component" value="Unassembled WGS sequence"/>
</dbReference>
<accession>A0A161Q9A8</accession>
<dbReference type="Pfam" id="PF10779">
    <property type="entry name" value="XhlA"/>
    <property type="match status" value="1"/>
</dbReference>
<feature type="coiled-coil region" evidence="1">
    <location>
        <begin position="8"/>
        <end position="42"/>
    </location>
</feature>
<evidence type="ECO:0000256" key="1">
    <source>
        <dbReference type="SAM" id="Coils"/>
    </source>
</evidence>
<organism evidence="3 4">
    <name type="scientific">Alkalihalobacillus trypoxylicola</name>
    <dbReference type="NCBI Taxonomy" id="519424"/>
    <lineage>
        <taxon>Bacteria</taxon>
        <taxon>Bacillati</taxon>
        <taxon>Bacillota</taxon>
        <taxon>Bacilli</taxon>
        <taxon>Bacillales</taxon>
        <taxon>Bacillaceae</taxon>
        <taxon>Alkalihalobacillus</taxon>
    </lineage>
</organism>
<keyword evidence="2" id="KW-1133">Transmembrane helix</keyword>